<evidence type="ECO:0000256" key="2">
    <source>
        <dbReference type="SAM" id="MobiDB-lite"/>
    </source>
</evidence>
<keyword evidence="1" id="KW-0175">Coiled coil</keyword>
<name>A0A5E4YSP8_9BURK</name>
<accession>A0A5E4YSP8</accession>
<keyword evidence="4" id="KW-1185">Reference proteome</keyword>
<feature type="compositionally biased region" description="Basic and acidic residues" evidence="2">
    <location>
        <begin position="346"/>
        <end position="362"/>
    </location>
</feature>
<organism evidence="3 4">
    <name type="scientific">Pandoraea morbifera</name>
    <dbReference type="NCBI Taxonomy" id="2508300"/>
    <lineage>
        <taxon>Bacteria</taxon>
        <taxon>Pseudomonadati</taxon>
        <taxon>Pseudomonadota</taxon>
        <taxon>Betaproteobacteria</taxon>
        <taxon>Burkholderiales</taxon>
        <taxon>Burkholderiaceae</taxon>
        <taxon>Pandoraea</taxon>
    </lineage>
</organism>
<feature type="coiled-coil region" evidence="1">
    <location>
        <begin position="464"/>
        <end position="498"/>
    </location>
</feature>
<evidence type="ECO:0000313" key="3">
    <source>
        <dbReference type="EMBL" id="VVE51914.1"/>
    </source>
</evidence>
<dbReference type="EMBL" id="CABPSD010000029">
    <property type="protein sequence ID" value="VVE51914.1"/>
    <property type="molecule type" value="Genomic_DNA"/>
</dbReference>
<sequence>MSIGTITVDLLAKTGSFETDVNRAAKLAEKRAKEIDAAFARVGVGIGLGLTAAGGAAVLLGKSAIDQLAALDDAAQKTGASVENLSKIQQSTMAFSHNFGDVETAISRLAKGMATVDDESNKTNKALAALGISAKDAGGNLRDPSEVMIDIAKRLQDFQDGASKTALVTDLFGKSGANLLPVLNDMADSVDGFTGASKESAAQAAAFQDNLSKLTGQFKTMVQEVVANVLPTLNTLLGQMQDGIKTSGGFIDAMMTMSTINPFKSIGSNVNTYIDQLDSLQKDRERIAKSGADTSGIDDAIKNAEKKLAFLRLQQQREALALGAAAGGDKWDRLLRQAPQTLDYQSGREKAPKEAKDKKSEADRYIESLQKQVITVQTLTSAEEALAMIQSGRLGTVTQAQKDQILTAATLVDLAKDGVEREKQRQDLIAKGKKVYEDTLSPFERMQQDYQELNTLLQGGYIDAQTYERAITQVQKKFDELTDKSKDAQNELDEFAKSAAQNIQSSFAEFLFDPFKDGLDGMLKGFLDFLRRAVANAAAANLSQALFGGLTGGGIGGGLLGSAFTAVLGAYGDATGTTVGGVYGPETQAGLDDLISKVSMRAGGGPVAAGQPYIVGEKRAELFVPNTSGTILPSVPSGGGISVSVVTNVDNSGNSASQTSADSDRTGKQLSQAIRSVVVDELSRQQRQGGLLWRARNGGG</sequence>
<evidence type="ECO:0000313" key="4">
    <source>
        <dbReference type="Proteomes" id="UP000368474"/>
    </source>
</evidence>
<dbReference type="Proteomes" id="UP000368474">
    <property type="component" value="Unassembled WGS sequence"/>
</dbReference>
<proteinExistence type="predicted"/>
<evidence type="ECO:0008006" key="5">
    <source>
        <dbReference type="Google" id="ProtNLM"/>
    </source>
</evidence>
<reference evidence="3 4" key="1">
    <citation type="submission" date="2019-08" db="EMBL/GenBank/DDBJ databases">
        <authorList>
            <person name="Peeters C."/>
        </authorList>
    </citation>
    <scope>NUCLEOTIDE SEQUENCE [LARGE SCALE GENOMIC DNA]</scope>
    <source>
        <strain evidence="3 4">LMG 31116</strain>
    </source>
</reference>
<protein>
    <recommendedName>
        <fullName evidence="5">Bacteriophage tail tape measure C-terminal domain-containing protein</fullName>
    </recommendedName>
</protein>
<dbReference type="RefSeq" id="WP_150568792.1">
    <property type="nucleotide sequence ID" value="NZ_CABPSD010000029.1"/>
</dbReference>
<evidence type="ECO:0000256" key="1">
    <source>
        <dbReference type="SAM" id="Coils"/>
    </source>
</evidence>
<gene>
    <name evidence="3" type="ORF">PMO31116_04713</name>
</gene>
<dbReference type="AlphaFoldDB" id="A0A5E4YSP8"/>
<feature type="region of interest" description="Disordered" evidence="2">
    <location>
        <begin position="342"/>
        <end position="362"/>
    </location>
</feature>